<dbReference type="Proteomes" id="UP000027265">
    <property type="component" value="Unassembled WGS sequence"/>
</dbReference>
<dbReference type="InParanoid" id="A0A067PU73"/>
<organism evidence="2 3">
    <name type="scientific">Jaapia argillacea MUCL 33604</name>
    <dbReference type="NCBI Taxonomy" id="933084"/>
    <lineage>
        <taxon>Eukaryota</taxon>
        <taxon>Fungi</taxon>
        <taxon>Dikarya</taxon>
        <taxon>Basidiomycota</taxon>
        <taxon>Agaricomycotina</taxon>
        <taxon>Agaricomycetes</taxon>
        <taxon>Agaricomycetidae</taxon>
        <taxon>Jaapiales</taxon>
        <taxon>Jaapiaceae</taxon>
        <taxon>Jaapia</taxon>
    </lineage>
</organism>
<sequence>MLPEEPPPSAPSPPPLLADSITPDQDKANANSGEIQPLVIMTKALKIPPNSFGISKVYPTIPTPASPMGDSNPYFCLPHTSLSSPIFPHHPLGEIIHPYPNLSSWRFAHHHWMGLKSKSLEDWDTLQTLITHPDFNATDLLEGIDAYNWDPSGVKQTQAVKKAAAAVAQIAATTKTPVEINVEGHCFNVPGFWYHSITQVIVSVFGHNTSSKNFHFHPFKKTYQ</sequence>
<reference evidence="3" key="1">
    <citation type="journal article" date="2014" name="Proc. Natl. Acad. Sci. U.S.A.">
        <title>Extensive sampling of basidiomycete genomes demonstrates inadequacy of the white-rot/brown-rot paradigm for wood decay fungi.</title>
        <authorList>
            <person name="Riley R."/>
            <person name="Salamov A.A."/>
            <person name="Brown D.W."/>
            <person name="Nagy L.G."/>
            <person name="Floudas D."/>
            <person name="Held B.W."/>
            <person name="Levasseur A."/>
            <person name="Lombard V."/>
            <person name="Morin E."/>
            <person name="Otillar R."/>
            <person name="Lindquist E.A."/>
            <person name="Sun H."/>
            <person name="LaButti K.M."/>
            <person name="Schmutz J."/>
            <person name="Jabbour D."/>
            <person name="Luo H."/>
            <person name="Baker S.E."/>
            <person name="Pisabarro A.G."/>
            <person name="Walton J.D."/>
            <person name="Blanchette R.A."/>
            <person name="Henrissat B."/>
            <person name="Martin F."/>
            <person name="Cullen D."/>
            <person name="Hibbett D.S."/>
            <person name="Grigoriev I.V."/>
        </authorList>
    </citation>
    <scope>NUCLEOTIDE SEQUENCE [LARGE SCALE GENOMIC DNA]</scope>
    <source>
        <strain evidence="3">MUCL 33604</strain>
    </source>
</reference>
<dbReference type="HOGENOM" id="CLU_1235183_0_0_1"/>
<dbReference type="AlphaFoldDB" id="A0A067PU73"/>
<evidence type="ECO:0000256" key="1">
    <source>
        <dbReference type="SAM" id="MobiDB-lite"/>
    </source>
</evidence>
<proteinExistence type="predicted"/>
<dbReference type="EMBL" id="KL197719">
    <property type="protein sequence ID" value="KDQ57385.1"/>
    <property type="molecule type" value="Genomic_DNA"/>
</dbReference>
<keyword evidence="3" id="KW-1185">Reference proteome</keyword>
<evidence type="ECO:0000313" key="2">
    <source>
        <dbReference type="EMBL" id="KDQ57385.1"/>
    </source>
</evidence>
<accession>A0A067PU73</accession>
<dbReference type="STRING" id="933084.A0A067PU73"/>
<name>A0A067PU73_9AGAM</name>
<evidence type="ECO:0000313" key="3">
    <source>
        <dbReference type="Proteomes" id="UP000027265"/>
    </source>
</evidence>
<protein>
    <submittedName>
        <fullName evidence="2">Uncharacterized protein</fullName>
    </submittedName>
</protein>
<feature type="compositionally biased region" description="Pro residues" evidence="1">
    <location>
        <begin position="1"/>
        <end position="16"/>
    </location>
</feature>
<feature type="region of interest" description="Disordered" evidence="1">
    <location>
        <begin position="1"/>
        <end position="34"/>
    </location>
</feature>
<gene>
    <name evidence="2" type="ORF">JAAARDRAFT_193724</name>
</gene>
<dbReference type="OrthoDB" id="3066768at2759"/>